<dbReference type="GO" id="GO:0000054">
    <property type="term" value="P:ribosomal subunit export from nucleus"/>
    <property type="evidence" value="ECO:0007669"/>
    <property type="project" value="UniProtKB-UniRule"/>
</dbReference>
<comment type="PTM">
    <text evidence="5">Phosphorylation at Ser-174 and Ser-175 promotes nuclear export.</text>
</comment>
<dbReference type="GO" id="GO:0005737">
    <property type="term" value="C:cytoplasm"/>
    <property type="evidence" value="ECO:0007669"/>
    <property type="project" value="UniProtKB-SubCell"/>
</dbReference>
<keyword evidence="4 5" id="KW-0539">Nucleus</keyword>
<proteinExistence type="inferred from homology"/>
<dbReference type="GO" id="GO:0042273">
    <property type="term" value="P:ribosomal large subunit biogenesis"/>
    <property type="evidence" value="ECO:0007669"/>
    <property type="project" value="UniProtKB-UniRule"/>
</dbReference>
<comment type="subcellular location">
    <subcellularLocation>
        <location evidence="5">Cytoplasm</location>
    </subcellularLocation>
    <subcellularLocation>
        <location evidence="5">Nucleus</location>
        <location evidence="5">Nucleolus</location>
    </subcellularLocation>
    <text evidence="5">Shuttles between cytoplasm and nucleus/nucleolus.</text>
</comment>
<dbReference type="PIRSF" id="PIRSF006413">
    <property type="entry name" value="IF-6"/>
    <property type="match status" value="1"/>
</dbReference>
<evidence type="ECO:0000313" key="7">
    <source>
        <dbReference type="Proteomes" id="UP000827284"/>
    </source>
</evidence>
<dbReference type="GO" id="GO:0042256">
    <property type="term" value="P:cytosolic ribosome assembly"/>
    <property type="evidence" value="ECO:0007669"/>
    <property type="project" value="UniProtKB-UniRule"/>
</dbReference>
<evidence type="ECO:0000256" key="3">
    <source>
        <dbReference type="ARBA" id="ARBA00022917"/>
    </source>
</evidence>
<dbReference type="HAMAP" id="MF_00032">
    <property type="entry name" value="eIF_6"/>
    <property type="match status" value="1"/>
</dbReference>
<dbReference type="InterPro" id="IPR002769">
    <property type="entry name" value="eIF6"/>
</dbReference>
<reference evidence="6" key="2">
    <citation type="journal article" date="2022" name="Microbiol. Resour. Announc.">
        <title>Whole-Genome Sequence of Entomortierella parvispora E1425, a Mucoromycotan Fungus Associated with Burkholderiaceae-Related Endosymbiotic Bacteria.</title>
        <authorList>
            <person name="Herlambang A."/>
            <person name="Guo Y."/>
            <person name="Takashima Y."/>
            <person name="Narisawa K."/>
            <person name="Ohta H."/>
            <person name="Nishizawa T."/>
        </authorList>
    </citation>
    <scope>NUCLEOTIDE SEQUENCE</scope>
    <source>
        <strain evidence="6">E1425</strain>
    </source>
</reference>
<organism evidence="6 7">
    <name type="scientific">Entomortierella parvispora</name>
    <dbReference type="NCBI Taxonomy" id="205924"/>
    <lineage>
        <taxon>Eukaryota</taxon>
        <taxon>Fungi</taxon>
        <taxon>Fungi incertae sedis</taxon>
        <taxon>Mucoromycota</taxon>
        <taxon>Mortierellomycotina</taxon>
        <taxon>Mortierellomycetes</taxon>
        <taxon>Mortierellales</taxon>
        <taxon>Mortierellaceae</taxon>
        <taxon>Entomortierella</taxon>
    </lineage>
</organism>
<evidence type="ECO:0000256" key="4">
    <source>
        <dbReference type="ARBA" id="ARBA00023242"/>
    </source>
</evidence>
<dbReference type="AlphaFoldDB" id="A0A9P3HEU7"/>
<comment type="function">
    <text evidence="5">Binds to the 60S ribosomal subunit and prevents its association with the 40S ribosomal subunit to form the 80S initiation complex in the cytoplasm. Is also involved in ribosome biogenesis. Associates with pre-60S subunits in the nucleus and is involved in its nuclear export.</text>
</comment>
<keyword evidence="5" id="KW-0597">Phosphoprotein</keyword>
<dbReference type="FunFam" id="3.75.10.10:FF:000001">
    <property type="entry name" value="Eukaryotic translation initiation factor 6"/>
    <property type="match status" value="1"/>
</dbReference>
<sequence length="246" mass="26992">MAVRAQFENNNEIGVFAMLTNSYCLVANGGSENFYSIFETELKDIIPIVHTSIAGTRILGRLCVGNRHGLLVPSTTTDQELAHLRNSLPGSIRIQRVEERLSALGNVIVCNDYVALIHPDLDRETEEIVADVLQVEVFRQTVADQVLVGAFLKMTNQGALVHPRTSVRDMEELSSLMQVPLVAGTINRGSDVIGAGLLVNDWCAFAGWDSTATELSVVENIFKLQDHHAPSAVVQDFRSTLVESYV</sequence>
<keyword evidence="5" id="KW-0690">Ribosome biogenesis</keyword>
<name>A0A9P3HEU7_9FUNG</name>
<keyword evidence="2 5" id="KW-0396">Initiation factor</keyword>
<comment type="subunit">
    <text evidence="5">Monomer. Associates with the 60S ribosomal subunit.</text>
</comment>
<comment type="caution">
    <text evidence="6">The sequence shown here is derived from an EMBL/GenBank/DDBJ whole genome shotgun (WGS) entry which is preliminary data.</text>
</comment>
<dbReference type="GO" id="GO:0003743">
    <property type="term" value="F:translation initiation factor activity"/>
    <property type="evidence" value="ECO:0007669"/>
    <property type="project" value="UniProtKB-UniRule"/>
</dbReference>
<accession>A0A9P3HEU7</accession>
<dbReference type="CDD" id="cd00527">
    <property type="entry name" value="IF6"/>
    <property type="match status" value="1"/>
</dbReference>
<dbReference type="GO" id="GO:0043023">
    <property type="term" value="F:ribosomal large subunit binding"/>
    <property type="evidence" value="ECO:0007669"/>
    <property type="project" value="UniProtKB-UniRule"/>
</dbReference>
<dbReference type="SUPFAM" id="SSF55909">
    <property type="entry name" value="Pentein"/>
    <property type="match status" value="1"/>
</dbReference>
<dbReference type="PANTHER" id="PTHR10784">
    <property type="entry name" value="TRANSLATION INITIATION FACTOR 6"/>
    <property type="match status" value="1"/>
</dbReference>
<feature type="modified residue" description="Phosphoserine; by CK1" evidence="5">
    <location>
        <position position="174"/>
    </location>
</feature>
<evidence type="ECO:0000313" key="6">
    <source>
        <dbReference type="EMBL" id="GJJ75312.1"/>
    </source>
</evidence>
<dbReference type="Gene3D" id="3.75.10.10">
    <property type="entry name" value="L-arginine/glycine Amidinotransferase, Chain A"/>
    <property type="match status" value="1"/>
</dbReference>
<keyword evidence="7" id="KW-1185">Reference proteome</keyword>
<dbReference type="Proteomes" id="UP000827284">
    <property type="component" value="Unassembled WGS sequence"/>
</dbReference>
<keyword evidence="1 5" id="KW-0963">Cytoplasm</keyword>
<dbReference type="SMART" id="SM00654">
    <property type="entry name" value="eIF6"/>
    <property type="match status" value="1"/>
</dbReference>
<gene>
    <name evidence="5" type="primary">TIF6</name>
    <name evidence="6" type="ORF">EMPS_07670</name>
</gene>
<evidence type="ECO:0000256" key="2">
    <source>
        <dbReference type="ARBA" id="ARBA00022540"/>
    </source>
</evidence>
<dbReference type="NCBIfam" id="TIGR00323">
    <property type="entry name" value="eIF-6"/>
    <property type="match status" value="1"/>
</dbReference>
<dbReference type="EMBL" id="BQFW01000010">
    <property type="protein sequence ID" value="GJJ75312.1"/>
    <property type="molecule type" value="Genomic_DNA"/>
</dbReference>
<comment type="similarity">
    <text evidence="5">Belongs to the eIF-6 family.</text>
</comment>
<dbReference type="OrthoDB" id="4155914at2759"/>
<reference evidence="6" key="1">
    <citation type="submission" date="2021-11" db="EMBL/GenBank/DDBJ databases">
        <authorList>
            <person name="Herlambang A."/>
            <person name="Guo Y."/>
            <person name="Takashima Y."/>
            <person name="Nishizawa T."/>
        </authorList>
    </citation>
    <scope>NUCLEOTIDE SEQUENCE</scope>
    <source>
        <strain evidence="6">E1425</strain>
    </source>
</reference>
<feature type="modified residue" description="Phosphoserine; by CK1" evidence="5">
    <location>
        <position position="175"/>
    </location>
</feature>
<protein>
    <recommendedName>
        <fullName evidence="5">Eukaryotic translation initiation factor 6</fullName>
        <shortName evidence="5">eIF-6</shortName>
    </recommendedName>
</protein>
<dbReference type="Pfam" id="PF01912">
    <property type="entry name" value="eIF-6"/>
    <property type="match status" value="1"/>
</dbReference>
<keyword evidence="3 5" id="KW-0648">Protein biosynthesis</keyword>
<evidence type="ECO:0000256" key="5">
    <source>
        <dbReference type="HAMAP-Rule" id="MF_03132"/>
    </source>
</evidence>
<dbReference type="GO" id="GO:0005730">
    <property type="term" value="C:nucleolus"/>
    <property type="evidence" value="ECO:0007669"/>
    <property type="project" value="UniProtKB-SubCell"/>
</dbReference>
<evidence type="ECO:0000256" key="1">
    <source>
        <dbReference type="ARBA" id="ARBA00022490"/>
    </source>
</evidence>